<reference evidence="1 2" key="1">
    <citation type="submission" date="2018-07" db="EMBL/GenBank/DDBJ databases">
        <title>Genome sequencing of Runella.</title>
        <authorList>
            <person name="Baek M.-G."/>
            <person name="Yi H."/>
        </authorList>
    </citation>
    <scope>NUCLEOTIDE SEQUENCE [LARGE SCALE GENOMIC DNA]</scope>
    <source>
        <strain evidence="1 2">HYN0085</strain>
    </source>
</reference>
<evidence type="ECO:0000313" key="1">
    <source>
        <dbReference type="EMBL" id="AXE17388.1"/>
    </source>
</evidence>
<gene>
    <name evidence="1" type="ORF">DR864_06410</name>
</gene>
<organism evidence="1 2">
    <name type="scientific">Runella rosea</name>
    <dbReference type="NCBI Taxonomy" id="2259595"/>
    <lineage>
        <taxon>Bacteria</taxon>
        <taxon>Pseudomonadati</taxon>
        <taxon>Bacteroidota</taxon>
        <taxon>Cytophagia</taxon>
        <taxon>Cytophagales</taxon>
        <taxon>Spirosomataceae</taxon>
        <taxon>Runella</taxon>
    </lineage>
</organism>
<proteinExistence type="predicted"/>
<dbReference type="Proteomes" id="UP000251993">
    <property type="component" value="Chromosome"/>
</dbReference>
<dbReference type="EMBL" id="CP030850">
    <property type="protein sequence ID" value="AXE17388.1"/>
    <property type="molecule type" value="Genomic_DNA"/>
</dbReference>
<evidence type="ECO:0000313" key="2">
    <source>
        <dbReference type="Proteomes" id="UP000251993"/>
    </source>
</evidence>
<sequence>MSYNEDLLNKLRDSDNWPHIPHYEFLDELNEVADNAFKLKTIEGTLASLLIYHQIVEDMIKTLINCSTFYLQLSIFPNELSSRDLNGKMFGQLINELKQSILNNNIKEFIKQAQELNAVRIEMVHKLTLKTSTKEISKQTSKVKRIFDNIFKIYEDIYENYRVTFSYYKKYIEDLEELTET</sequence>
<protein>
    <recommendedName>
        <fullName evidence="3">RiboL-PSP-HEPN domain-containing protein</fullName>
    </recommendedName>
</protein>
<accession>A0A344TFG7</accession>
<dbReference type="AlphaFoldDB" id="A0A344TFG7"/>
<dbReference type="KEGG" id="run:DR864_06410"/>
<evidence type="ECO:0008006" key="3">
    <source>
        <dbReference type="Google" id="ProtNLM"/>
    </source>
</evidence>
<dbReference type="RefSeq" id="WP_114066174.1">
    <property type="nucleotide sequence ID" value="NZ_CP030850.1"/>
</dbReference>
<name>A0A344TFG7_9BACT</name>
<keyword evidence="2" id="KW-1185">Reference proteome</keyword>